<protein>
    <submittedName>
        <fullName evidence="2">Uncharacterized protein</fullName>
    </submittedName>
</protein>
<reference evidence="2" key="1">
    <citation type="submission" date="2020-07" db="EMBL/GenBank/DDBJ databases">
        <authorList>
            <person name="Ferguson B K."/>
        </authorList>
    </citation>
    <scope>NUCLEOTIDE SEQUENCE</scope>
    <source>
        <strain evidence="2">L06</strain>
    </source>
</reference>
<proteinExistence type="predicted"/>
<organism evidence="2">
    <name type="scientific">Bracon brevicornis</name>
    <dbReference type="NCBI Taxonomy" id="1563983"/>
    <lineage>
        <taxon>Eukaryota</taxon>
        <taxon>Metazoa</taxon>
        <taxon>Ecdysozoa</taxon>
        <taxon>Arthropoda</taxon>
        <taxon>Hexapoda</taxon>
        <taxon>Insecta</taxon>
        <taxon>Pterygota</taxon>
        <taxon>Neoptera</taxon>
        <taxon>Endopterygota</taxon>
        <taxon>Hymenoptera</taxon>
        <taxon>Apocrita</taxon>
        <taxon>Ichneumonoidea</taxon>
        <taxon>Braconidae</taxon>
        <taxon>Braconinae</taxon>
        <taxon>Bracon</taxon>
    </lineage>
</organism>
<feature type="region of interest" description="Disordered" evidence="1">
    <location>
        <begin position="1"/>
        <end position="27"/>
    </location>
</feature>
<dbReference type="AlphaFoldDB" id="A0A6V7IL44"/>
<feature type="region of interest" description="Disordered" evidence="1">
    <location>
        <begin position="55"/>
        <end position="75"/>
    </location>
</feature>
<name>A0A6V7IL44_9HYME</name>
<feature type="compositionally biased region" description="Gly residues" evidence="1">
    <location>
        <begin position="1"/>
        <end position="14"/>
    </location>
</feature>
<dbReference type="EMBL" id="CADCXW020000003">
    <property type="protein sequence ID" value="CAD1538991.1"/>
    <property type="molecule type" value="Genomic_DNA"/>
</dbReference>
<accession>A0A6V7IL44</accession>
<evidence type="ECO:0000256" key="1">
    <source>
        <dbReference type="SAM" id="MobiDB-lite"/>
    </source>
</evidence>
<evidence type="ECO:0000313" key="2">
    <source>
        <dbReference type="EMBL" id="CAD1538991.1"/>
    </source>
</evidence>
<sequence length="101" mass="10173">MHHRGGGATTGGGSTTATGRGLELDHPAAMAGTPAGFHWGAMIAGHHAAAAAGMMQPPSLTSTGPDYGITGPHHAGPHPAMPMDLHVPQGFPCYRSVFVIV</sequence>
<gene>
    <name evidence="2" type="ORF">BBRV_LOCUS25102</name>
</gene>